<feature type="site" description="Deprotonates C-terminal active site Cys" evidence="9">
    <location>
        <position position="21"/>
    </location>
</feature>
<feature type="active site" description="Nucleophile" evidence="9">
    <location>
        <position position="27"/>
    </location>
</feature>
<evidence type="ECO:0000256" key="10">
    <source>
        <dbReference type="PIRSR" id="PIRSR000077-4"/>
    </source>
</evidence>
<dbReference type="GO" id="GO:0005737">
    <property type="term" value="C:cytoplasm"/>
    <property type="evidence" value="ECO:0007669"/>
    <property type="project" value="TreeGrafter"/>
</dbReference>
<proteinExistence type="inferred from homology"/>
<dbReference type="EMBL" id="CP013213">
    <property type="protein sequence ID" value="AMC94195.1"/>
    <property type="molecule type" value="Genomic_DNA"/>
</dbReference>
<keyword evidence="4" id="KW-0249">Electron transport</keyword>
<evidence type="ECO:0000256" key="1">
    <source>
        <dbReference type="ARBA" id="ARBA00008987"/>
    </source>
</evidence>
<evidence type="ECO:0000313" key="13">
    <source>
        <dbReference type="Proteomes" id="UP000063781"/>
    </source>
</evidence>
<feature type="domain" description="Thioredoxin" evidence="11">
    <location>
        <begin position="1"/>
        <end position="100"/>
    </location>
</feature>
<feature type="active site" description="Nucleophile" evidence="9">
    <location>
        <position position="30"/>
    </location>
</feature>
<dbReference type="InterPro" id="IPR013766">
    <property type="entry name" value="Thioredoxin_domain"/>
</dbReference>
<evidence type="ECO:0000256" key="9">
    <source>
        <dbReference type="PIRSR" id="PIRSR000077-1"/>
    </source>
</evidence>
<keyword evidence="3" id="KW-0813">Transport</keyword>
<feature type="site" description="Contributes to redox potential value" evidence="9">
    <location>
        <position position="28"/>
    </location>
</feature>
<dbReference type="PANTHER" id="PTHR45663">
    <property type="entry name" value="GEO12009P1"/>
    <property type="match status" value="1"/>
</dbReference>
<reference evidence="12 13" key="1">
    <citation type="submission" date="2015-10" db="EMBL/GenBank/DDBJ databases">
        <title>Erysipelothrix larvae sp. LV19 isolated from the larval gut of the rhinoceros beetle, Trypoxylus dichotomus.</title>
        <authorList>
            <person name="Lim S."/>
            <person name="Kim B.-C."/>
        </authorList>
    </citation>
    <scope>NUCLEOTIDE SEQUENCE [LARGE SCALE GENOMIC DNA]</scope>
    <source>
        <strain evidence="12 13">LV19</strain>
    </source>
</reference>
<dbReference type="FunFam" id="3.40.30.10:FF:000001">
    <property type="entry name" value="Thioredoxin"/>
    <property type="match status" value="1"/>
</dbReference>
<evidence type="ECO:0000256" key="2">
    <source>
        <dbReference type="ARBA" id="ARBA00020570"/>
    </source>
</evidence>
<dbReference type="InterPro" id="IPR005746">
    <property type="entry name" value="Thioredoxin"/>
</dbReference>
<dbReference type="AlphaFoldDB" id="A0A0X8H170"/>
<evidence type="ECO:0000256" key="3">
    <source>
        <dbReference type="ARBA" id="ARBA00022448"/>
    </source>
</evidence>
<evidence type="ECO:0000256" key="4">
    <source>
        <dbReference type="ARBA" id="ARBA00022982"/>
    </source>
</evidence>
<evidence type="ECO:0000256" key="7">
    <source>
        <dbReference type="NCBIfam" id="TIGR01068"/>
    </source>
</evidence>
<dbReference type="OrthoDB" id="9790390at2"/>
<dbReference type="RefSeq" id="WP_067633643.1">
    <property type="nucleotide sequence ID" value="NZ_CP013213.1"/>
</dbReference>
<evidence type="ECO:0000256" key="8">
    <source>
        <dbReference type="PIRNR" id="PIRNR000077"/>
    </source>
</evidence>
<sequence length="100" mass="11216">MEIVKTHTFDEAVKEGVVLVDFYADWCGPCKMISPILKEVAESNKENVKVVKVDVDADGELAQRFDVMSIPTLILFKDGKPVGRRTGFMPKPEVEKFINS</sequence>
<dbReference type="GO" id="GO:0015035">
    <property type="term" value="F:protein-disulfide reductase activity"/>
    <property type="evidence" value="ECO:0007669"/>
    <property type="project" value="UniProtKB-UniRule"/>
</dbReference>
<keyword evidence="6 10" id="KW-0676">Redox-active center</keyword>
<dbReference type="NCBIfam" id="TIGR01068">
    <property type="entry name" value="thioredoxin"/>
    <property type="match status" value="1"/>
</dbReference>
<organism evidence="12 13">
    <name type="scientific">Erysipelothrix larvae</name>
    <dbReference type="NCBI Taxonomy" id="1514105"/>
    <lineage>
        <taxon>Bacteria</taxon>
        <taxon>Bacillati</taxon>
        <taxon>Bacillota</taxon>
        <taxon>Erysipelotrichia</taxon>
        <taxon>Erysipelotrichales</taxon>
        <taxon>Erysipelotrichaceae</taxon>
        <taxon>Erysipelothrix</taxon>
    </lineage>
</organism>
<name>A0A0X8H170_9FIRM</name>
<dbReference type="Pfam" id="PF00085">
    <property type="entry name" value="Thioredoxin"/>
    <property type="match status" value="1"/>
</dbReference>
<dbReference type="PROSITE" id="PS00194">
    <property type="entry name" value="THIOREDOXIN_1"/>
    <property type="match status" value="1"/>
</dbReference>
<dbReference type="PROSITE" id="PS51352">
    <property type="entry name" value="THIOREDOXIN_2"/>
    <property type="match status" value="1"/>
</dbReference>
<dbReference type="InterPro" id="IPR036249">
    <property type="entry name" value="Thioredoxin-like_sf"/>
</dbReference>
<dbReference type="PRINTS" id="PR00421">
    <property type="entry name" value="THIOREDOXIN"/>
</dbReference>
<dbReference type="STRING" id="1514105.AOC36_09430"/>
<dbReference type="Proteomes" id="UP000063781">
    <property type="component" value="Chromosome"/>
</dbReference>
<comment type="similarity">
    <text evidence="1 8">Belongs to the thioredoxin family.</text>
</comment>
<evidence type="ECO:0000256" key="5">
    <source>
        <dbReference type="ARBA" id="ARBA00023157"/>
    </source>
</evidence>
<evidence type="ECO:0000256" key="6">
    <source>
        <dbReference type="ARBA" id="ARBA00023284"/>
    </source>
</evidence>
<feature type="site" description="Contributes to redox potential value" evidence="9">
    <location>
        <position position="29"/>
    </location>
</feature>
<feature type="disulfide bond" description="Redox-active" evidence="10">
    <location>
        <begin position="27"/>
        <end position="30"/>
    </location>
</feature>
<dbReference type="KEGG" id="erl:AOC36_09430"/>
<dbReference type="SUPFAM" id="SSF52833">
    <property type="entry name" value="Thioredoxin-like"/>
    <property type="match status" value="1"/>
</dbReference>
<accession>A0A0X8H170</accession>
<dbReference type="InterPro" id="IPR017937">
    <property type="entry name" value="Thioredoxin_CS"/>
</dbReference>
<dbReference type="Gene3D" id="3.40.30.10">
    <property type="entry name" value="Glutaredoxin"/>
    <property type="match status" value="1"/>
</dbReference>
<keyword evidence="13" id="KW-1185">Reference proteome</keyword>
<dbReference type="PANTHER" id="PTHR45663:SF11">
    <property type="entry name" value="GEO12009P1"/>
    <property type="match status" value="1"/>
</dbReference>
<evidence type="ECO:0000259" key="11">
    <source>
        <dbReference type="PROSITE" id="PS51352"/>
    </source>
</evidence>
<dbReference type="CDD" id="cd02947">
    <property type="entry name" value="TRX_family"/>
    <property type="match status" value="1"/>
</dbReference>
<gene>
    <name evidence="12" type="ORF">AOC36_09430</name>
</gene>
<dbReference type="PIRSF" id="PIRSF000077">
    <property type="entry name" value="Thioredoxin"/>
    <property type="match status" value="1"/>
</dbReference>
<protein>
    <recommendedName>
        <fullName evidence="2 7">Thioredoxin</fullName>
    </recommendedName>
</protein>
<keyword evidence="5 10" id="KW-1015">Disulfide bond</keyword>
<evidence type="ECO:0000313" key="12">
    <source>
        <dbReference type="EMBL" id="AMC94195.1"/>
    </source>
</evidence>